<name>A0A919PLE4_9ACTN</name>
<proteinExistence type="predicted"/>
<accession>A0A919PLE4</accession>
<comment type="caution">
    <text evidence="1">The sequence shown here is derived from an EMBL/GenBank/DDBJ whole genome shotgun (WGS) entry which is preliminary data.</text>
</comment>
<gene>
    <name evidence="1" type="ORF">Dsi01nite_026260</name>
</gene>
<protein>
    <submittedName>
        <fullName evidence="1">Uncharacterized protein</fullName>
    </submittedName>
</protein>
<sequence length="155" mass="17177">MSREEQPAWTAVVHFRGGSVPPPWHHEWSITLGATGDARLDYRPDYRDPTWTYTAPVDTGTREAVWAVVQRQEPAPPPHPGAPIGGDSSWAVTTIGESRIIAGGLATRELFGLLRARFGPGVWDEIAERRKRYIAEHPRTHESGASMWDTGPAPF</sequence>
<dbReference type="Proteomes" id="UP000660611">
    <property type="component" value="Unassembled WGS sequence"/>
</dbReference>
<evidence type="ECO:0000313" key="2">
    <source>
        <dbReference type="Proteomes" id="UP000660611"/>
    </source>
</evidence>
<evidence type="ECO:0000313" key="1">
    <source>
        <dbReference type="EMBL" id="GIG44585.1"/>
    </source>
</evidence>
<keyword evidence="2" id="KW-1185">Reference proteome</keyword>
<dbReference type="RefSeq" id="WP_203846414.1">
    <property type="nucleotide sequence ID" value="NZ_BAAAVW010000007.1"/>
</dbReference>
<organism evidence="1 2">
    <name type="scientific">Dactylosporangium siamense</name>
    <dbReference type="NCBI Taxonomy" id="685454"/>
    <lineage>
        <taxon>Bacteria</taxon>
        <taxon>Bacillati</taxon>
        <taxon>Actinomycetota</taxon>
        <taxon>Actinomycetes</taxon>
        <taxon>Micromonosporales</taxon>
        <taxon>Micromonosporaceae</taxon>
        <taxon>Dactylosporangium</taxon>
    </lineage>
</organism>
<dbReference type="EMBL" id="BONQ01000039">
    <property type="protein sequence ID" value="GIG44585.1"/>
    <property type="molecule type" value="Genomic_DNA"/>
</dbReference>
<dbReference type="AlphaFoldDB" id="A0A919PLE4"/>
<reference evidence="1" key="1">
    <citation type="submission" date="2021-01" db="EMBL/GenBank/DDBJ databases">
        <title>Whole genome shotgun sequence of Dactylosporangium siamense NBRC 106093.</title>
        <authorList>
            <person name="Komaki H."/>
            <person name="Tamura T."/>
        </authorList>
    </citation>
    <scope>NUCLEOTIDE SEQUENCE</scope>
    <source>
        <strain evidence="1">NBRC 106093</strain>
    </source>
</reference>